<dbReference type="AlphaFoldDB" id="A0A845EX33"/>
<gene>
    <name evidence="1" type="ORF">GLW07_06980</name>
</gene>
<organism evidence="1 2">
    <name type="scientific">Guptibacillus hwajinpoensis</name>
    <dbReference type="NCBI Taxonomy" id="208199"/>
    <lineage>
        <taxon>Bacteria</taxon>
        <taxon>Bacillati</taxon>
        <taxon>Bacillota</taxon>
        <taxon>Bacilli</taxon>
        <taxon>Bacillales</taxon>
        <taxon>Guptibacillaceae</taxon>
        <taxon>Guptibacillus</taxon>
    </lineage>
</organism>
<comment type="caution">
    <text evidence="1">The sequence shown here is derived from an EMBL/GenBank/DDBJ whole genome shotgun (WGS) entry which is preliminary data.</text>
</comment>
<evidence type="ECO:0000313" key="1">
    <source>
        <dbReference type="EMBL" id="MYL63096.1"/>
    </source>
</evidence>
<sequence>MMKITKVLVLLSLVVVIYEYRYRLLNGLLGVAVIRRFIVGNSLKFPGLRNKLFSSFLS</sequence>
<evidence type="ECO:0000313" key="2">
    <source>
        <dbReference type="Proteomes" id="UP000447833"/>
    </source>
</evidence>
<name>A0A845EX33_9BACL</name>
<proteinExistence type="predicted"/>
<dbReference type="Proteomes" id="UP000447833">
    <property type="component" value="Unassembled WGS sequence"/>
</dbReference>
<reference evidence="1 2" key="1">
    <citation type="submission" date="2019-11" db="EMBL/GenBank/DDBJ databases">
        <title>Genome sequences of 17 halophilic strains isolated from different environments.</title>
        <authorList>
            <person name="Furrow R.E."/>
        </authorList>
    </citation>
    <scope>NUCLEOTIDE SEQUENCE [LARGE SCALE GENOMIC DNA]</scope>
    <source>
        <strain evidence="1 2">22506_14_FS</strain>
    </source>
</reference>
<accession>A0A845EX33</accession>
<dbReference type="RefSeq" id="WP_160918783.1">
    <property type="nucleotide sequence ID" value="NZ_WMEY01000002.1"/>
</dbReference>
<protein>
    <submittedName>
        <fullName evidence="1">Uncharacterized protein</fullName>
    </submittedName>
</protein>
<dbReference type="EMBL" id="WMEY01000002">
    <property type="protein sequence ID" value="MYL63096.1"/>
    <property type="molecule type" value="Genomic_DNA"/>
</dbReference>